<evidence type="ECO:0000313" key="2">
    <source>
        <dbReference type="Proteomes" id="UP001595533"/>
    </source>
</evidence>
<evidence type="ECO:0000313" key="1">
    <source>
        <dbReference type="EMBL" id="MFC3193205.1"/>
    </source>
</evidence>
<accession>A0ABV7J4X2</accession>
<dbReference type="RefSeq" id="WP_077409887.1">
    <property type="nucleotide sequence ID" value="NZ_JBHRTS010000002.1"/>
</dbReference>
<name>A0ABV7J4X2_9GAMM</name>
<gene>
    <name evidence="1" type="ORF">ACFODZ_03010</name>
</gene>
<dbReference type="EMBL" id="JBHRTS010000002">
    <property type="protein sequence ID" value="MFC3193205.1"/>
    <property type="molecule type" value="Genomic_DNA"/>
</dbReference>
<evidence type="ECO:0008006" key="3">
    <source>
        <dbReference type="Google" id="ProtNLM"/>
    </source>
</evidence>
<reference evidence="2" key="1">
    <citation type="journal article" date="2019" name="Int. J. Syst. Evol. Microbiol.">
        <title>The Global Catalogue of Microorganisms (GCM) 10K type strain sequencing project: providing services to taxonomists for standard genome sequencing and annotation.</title>
        <authorList>
            <consortium name="The Broad Institute Genomics Platform"/>
            <consortium name="The Broad Institute Genome Sequencing Center for Infectious Disease"/>
            <person name="Wu L."/>
            <person name="Ma J."/>
        </authorList>
    </citation>
    <scope>NUCLEOTIDE SEQUENCE [LARGE SCALE GENOMIC DNA]</scope>
    <source>
        <strain evidence="2">KCTC 42953</strain>
    </source>
</reference>
<sequence>MIEHWRKIENIFKENDGSLPDIELNNLSGEEVIAGYEIIRNSSKCISSSNPYFWSKTKEAEISFTFLDNPARGVISGEAECFHVCFNGIKSPTGKTIPELGLFVFTDSLSIDYRMGLQWNIDAIKGLFELLLKLSNEFKDMKISHQGNLFDEEDVFVKAWINYSKPNTADK</sequence>
<keyword evidence="2" id="KW-1185">Reference proteome</keyword>
<organism evidence="1 2">
    <name type="scientific">Marinicella sediminis</name>
    <dbReference type="NCBI Taxonomy" id="1792834"/>
    <lineage>
        <taxon>Bacteria</taxon>
        <taxon>Pseudomonadati</taxon>
        <taxon>Pseudomonadota</taxon>
        <taxon>Gammaproteobacteria</taxon>
        <taxon>Lysobacterales</taxon>
        <taxon>Marinicellaceae</taxon>
        <taxon>Marinicella</taxon>
    </lineage>
</organism>
<comment type="caution">
    <text evidence="1">The sequence shown here is derived from an EMBL/GenBank/DDBJ whole genome shotgun (WGS) entry which is preliminary data.</text>
</comment>
<proteinExistence type="predicted"/>
<dbReference type="Proteomes" id="UP001595533">
    <property type="component" value="Unassembled WGS sequence"/>
</dbReference>
<protein>
    <recommendedName>
        <fullName evidence="3">AraC family transcriptional regulator</fullName>
    </recommendedName>
</protein>